<sequence>MAEATQLDPAYGTPSKVIDGVLMAHKDRLSFTRTVTIPVTTMQTTS</sequence>
<dbReference type="GeneID" id="98403686"/>
<gene>
    <name evidence="1" type="ORF">F7R26_022395</name>
</gene>
<dbReference type="AlphaFoldDB" id="A0A7M2H5K5"/>
<proteinExistence type="predicted"/>
<dbReference type="RefSeq" id="WP_170301758.1">
    <property type="nucleotide sequence ID" value="NZ_CP062804.1"/>
</dbReference>
<accession>A0A7M2H5K5</accession>
<organism evidence="1 2">
    <name type="scientific">Cupriavidus basilensis</name>
    <dbReference type="NCBI Taxonomy" id="68895"/>
    <lineage>
        <taxon>Bacteria</taxon>
        <taxon>Pseudomonadati</taxon>
        <taxon>Pseudomonadota</taxon>
        <taxon>Betaproteobacteria</taxon>
        <taxon>Burkholderiales</taxon>
        <taxon>Burkholderiaceae</taxon>
        <taxon>Cupriavidus</taxon>
    </lineage>
</organism>
<evidence type="ECO:0000313" key="1">
    <source>
        <dbReference type="EMBL" id="QOT80220.1"/>
    </source>
</evidence>
<evidence type="ECO:0000313" key="2">
    <source>
        <dbReference type="Proteomes" id="UP000397656"/>
    </source>
</evidence>
<dbReference type="Proteomes" id="UP000397656">
    <property type="component" value="Chromosome 2"/>
</dbReference>
<protein>
    <submittedName>
        <fullName evidence="1">Uncharacterized protein</fullName>
    </submittedName>
</protein>
<name>A0A7M2H5K5_9BURK</name>
<reference evidence="1 2" key="1">
    <citation type="submission" date="2020-10" db="EMBL/GenBank/DDBJ databases">
        <title>Complete genome sequence of Cupriavidus basilensis CCUG 49340T.</title>
        <authorList>
            <person name="Salva-Serra F."/>
            <person name="Donoso R.A."/>
            <person name="Cho K.H."/>
            <person name="Yoo J.A."/>
            <person name="Lee K."/>
            <person name="Yoon S.-H."/>
            <person name="Perez-Pantoja D."/>
            <person name="Moore E.R.B."/>
        </authorList>
    </citation>
    <scope>NUCLEOTIDE SEQUENCE [LARGE SCALE GENOMIC DNA]</scope>
    <source>
        <strain evidence="2">CCUG 49340</strain>
    </source>
</reference>
<dbReference type="EMBL" id="CP062804">
    <property type="protein sequence ID" value="QOT80220.1"/>
    <property type="molecule type" value="Genomic_DNA"/>
</dbReference>